<dbReference type="Proteomes" id="UP001597414">
    <property type="component" value="Unassembled WGS sequence"/>
</dbReference>
<evidence type="ECO:0000313" key="1">
    <source>
        <dbReference type="EMBL" id="MFD2200784.1"/>
    </source>
</evidence>
<name>A0ABW5B5R3_9BACT</name>
<comment type="caution">
    <text evidence="1">The sequence shown here is derived from an EMBL/GenBank/DDBJ whole genome shotgun (WGS) entry which is preliminary data.</text>
</comment>
<proteinExistence type="predicted"/>
<reference evidence="2" key="1">
    <citation type="journal article" date="2019" name="Int. J. Syst. Evol. Microbiol.">
        <title>The Global Catalogue of Microorganisms (GCM) 10K type strain sequencing project: providing services to taxonomists for standard genome sequencing and annotation.</title>
        <authorList>
            <consortium name="The Broad Institute Genomics Platform"/>
            <consortium name="The Broad Institute Genome Sequencing Center for Infectious Disease"/>
            <person name="Wu L."/>
            <person name="Ma J."/>
        </authorList>
    </citation>
    <scope>NUCLEOTIDE SEQUENCE [LARGE SCALE GENOMIC DNA]</scope>
    <source>
        <strain evidence="2">KCTC 19812</strain>
    </source>
</reference>
<evidence type="ECO:0008006" key="3">
    <source>
        <dbReference type="Google" id="ProtNLM"/>
    </source>
</evidence>
<dbReference type="SUPFAM" id="SSF56935">
    <property type="entry name" value="Porins"/>
    <property type="match status" value="1"/>
</dbReference>
<organism evidence="1 2">
    <name type="scientific">Shivajiella indica</name>
    <dbReference type="NCBI Taxonomy" id="872115"/>
    <lineage>
        <taxon>Bacteria</taxon>
        <taxon>Pseudomonadati</taxon>
        <taxon>Bacteroidota</taxon>
        <taxon>Cytophagia</taxon>
        <taxon>Cytophagales</taxon>
        <taxon>Cyclobacteriaceae</taxon>
        <taxon>Shivajiella</taxon>
    </lineage>
</organism>
<protein>
    <recommendedName>
        <fullName evidence="3">Alginate export domain-containing protein</fullName>
    </recommendedName>
</protein>
<keyword evidence="2" id="KW-1185">Reference proteome</keyword>
<dbReference type="EMBL" id="JBHUIV010000010">
    <property type="protein sequence ID" value="MFD2200784.1"/>
    <property type="molecule type" value="Genomic_DNA"/>
</dbReference>
<sequence length="439" mass="50684">MKTLKKRVKFPQKSILIFYFSLALFWVSIPLLGMQDSLKSNLAPSNNNKTNSDLNENRKTDLIDGFQDTIPEIGKEKFPQLHLNGYIKYLPSIRTSDLLEKPSFDQLLHNRLNFKANLSSKWTANASLRTRFFYGNILKQFPNFKDFLEEDFGYWDLTKVLWSGDNYILHSVIDRIYAEYKSEKWQVRFGRQRINWGINLVSNPNDLFNTYSFFDFDYEERPGTDAVRFEYFLGEMKRLEFAVAPGKTKEETVAAFLYSFNQKGYDIQFISGYFQDRWTGGLGWAGSIKETGFKGEISYFTDLNPMEGREKSNIVTAISFDHMLPNGTFLVLEYLYNQQREGVEQNPLLLNIPLQADNLSFTDHSIFLQGSYPINPILNVSLASFYYPSENTVFISPSLRGDLIKHIDVLLIGQFFIGASDSIFAQAGSQIAAAFKWNF</sequence>
<gene>
    <name evidence="1" type="ORF">ACFSKV_04350</name>
</gene>
<accession>A0ABW5B5R3</accession>
<dbReference type="RefSeq" id="WP_380800643.1">
    <property type="nucleotide sequence ID" value="NZ_JBHUIV010000010.1"/>
</dbReference>
<evidence type="ECO:0000313" key="2">
    <source>
        <dbReference type="Proteomes" id="UP001597414"/>
    </source>
</evidence>